<evidence type="ECO:0000313" key="2">
    <source>
        <dbReference type="Proteomes" id="UP001244011"/>
    </source>
</evidence>
<comment type="caution">
    <text evidence="1">The sequence shown here is derived from an EMBL/GenBank/DDBJ whole genome shotgun (WGS) entry which is preliminary data.</text>
</comment>
<dbReference type="GeneID" id="85309743"/>
<dbReference type="Proteomes" id="UP001244011">
    <property type="component" value="Unassembled WGS sequence"/>
</dbReference>
<reference evidence="1" key="1">
    <citation type="submission" date="2023-06" db="EMBL/GenBank/DDBJ databases">
        <title>Genome-scale phylogeny and comparative genomics of the fungal order Sordariales.</title>
        <authorList>
            <consortium name="Lawrence Berkeley National Laboratory"/>
            <person name="Hensen N."/>
            <person name="Bonometti L."/>
            <person name="Westerberg I."/>
            <person name="Brannstrom I.O."/>
            <person name="Guillou S."/>
            <person name="Cros-Aarteil S."/>
            <person name="Calhoun S."/>
            <person name="Haridas S."/>
            <person name="Kuo A."/>
            <person name="Mondo S."/>
            <person name="Pangilinan J."/>
            <person name="Riley R."/>
            <person name="Labutti K."/>
            <person name="Andreopoulos B."/>
            <person name="Lipzen A."/>
            <person name="Chen C."/>
            <person name="Yanf M."/>
            <person name="Daum C."/>
            <person name="Ng V."/>
            <person name="Clum A."/>
            <person name="Steindorff A."/>
            <person name="Ohm R."/>
            <person name="Martin F."/>
            <person name="Silar P."/>
            <person name="Natvig D."/>
            <person name="Lalanne C."/>
            <person name="Gautier V."/>
            <person name="Ament-Velasquez S.L."/>
            <person name="Kruys A."/>
            <person name="Hutchinson M.I."/>
            <person name="Powell A.J."/>
            <person name="Barry K."/>
            <person name="Miller A.N."/>
            <person name="Grigoriev I.V."/>
            <person name="Debuchy R."/>
            <person name="Gladieux P."/>
            <person name="Thoren M.H."/>
            <person name="Johannesson H."/>
        </authorList>
    </citation>
    <scope>NUCLEOTIDE SEQUENCE</scope>
    <source>
        <strain evidence="1">8032-3</strain>
    </source>
</reference>
<name>A0AAJ0CCQ7_9PEZI</name>
<proteinExistence type="predicted"/>
<sequence length="433" mass="49418">MYQRMDRFGVVPPDILREILKLLPDLHTLQNLRRASPAVNSLLHEDGPAAEIVESIISSNLAYPTQFKVRLIALLVWGPDGHNILLESPNDLRDTLWGPRRENPPERAKHRDTVGRRFLTRYTGLPSAVLVRVVTLAGQVHQLAHRCFHTLLARVLASQPRRPTDPTLTNREYTHSVNAAVRARAPFPLPGPAPESELVPFPPAATASPSWGEARRFEADSWEYALQAILLHLPSGPVTLARQKSIGQIFQPPEHHIPAWINYGTLKECLPKQPMRLSEAINILPAVQHPCCQGDPLFDHHEEWKPPEYVEQDRLLVPLDRYINRTWLISPMKHEQWSPIFQADLHDFDHLGFLVWCRKRMAALGFMAHDDEETRRNRVAGGPMQGNWPCRNAIYSDLLACRSVMSARQVEIMQERSRRWWADNVLHAPPRGT</sequence>
<protein>
    <recommendedName>
        <fullName evidence="3">F-box domain-containing protein</fullName>
    </recommendedName>
</protein>
<evidence type="ECO:0000313" key="1">
    <source>
        <dbReference type="EMBL" id="KAK1772867.1"/>
    </source>
</evidence>
<accession>A0AAJ0CCQ7</accession>
<dbReference type="AlphaFoldDB" id="A0AAJ0CCQ7"/>
<keyword evidence="2" id="KW-1185">Reference proteome</keyword>
<gene>
    <name evidence="1" type="ORF">QBC33DRAFT_522707</name>
</gene>
<evidence type="ECO:0008006" key="3">
    <source>
        <dbReference type="Google" id="ProtNLM"/>
    </source>
</evidence>
<dbReference type="EMBL" id="MU838997">
    <property type="protein sequence ID" value="KAK1772867.1"/>
    <property type="molecule type" value="Genomic_DNA"/>
</dbReference>
<dbReference type="RefSeq" id="XP_060289080.1">
    <property type="nucleotide sequence ID" value="XM_060426556.1"/>
</dbReference>
<organism evidence="1 2">
    <name type="scientific">Phialemonium atrogriseum</name>
    <dbReference type="NCBI Taxonomy" id="1093897"/>
    <lineage>
        <taxon>Eukaryota</taxon>
        <taxon>Fungi</taxon>
        <taxon>Dikarya</taxon>
        <taxon>Ascomycota</taxon>
        <taxon>Pezizomycotina</taxon>
        <taxon>Sordariomycetes</taxon>
        <taxon>Sordariomycetidae</taxon>
        <taxon>Cephalothecales</taxon>
        <taxon>Cephalothecaceae</taxon>
        <taxon>Phialemonium</taxon>
    </lineage>
</organism>